<dbReference type="Proteomes" id="UP000594463">
    <property type="component" value="Chromosome"/>
</dbReference>
<dbReference type="EMBL" id="CP065383">
    <property type="protein sequence ID" value="QPM67830.1"/>
    <property type="molecule type" value="Genomic_DNA"/>
</dbReference>
<evidence type="ECO:0000313" key="4">
    <source>
        <dbReference type="Proteomes" id="UP000594463"/>
    </source>
</evidence>
<dbReference type="SUPFAM" id="SSF56747">
    <property type="entry name" value="Prim-pol domain"/>
    <property type="match status" value="1"/>
</dbReference>
<dbReference type="Gene3D" id="3.30.720.160">
    <property type="entry name" value="Bifunctional DNA primase/polymerase, N-terminal"/>
    <property type="match status" value="1"/>
</dbReference>
<reference evidence="3 4" key="1">
    <citation type="journal article" date="2021" name="Nat. Commun.">
        <title>Isolation of a member of the candidate phylum Atribacteria reveals a unique cell membrane structure.</title>
        <authorList>
            <person name="Taiki K."/>
            <person name="Nobu M.K."/>
            <person name="Kusada H."/>
            <person name="Meng X.-Y."/>
            <person name="Hosoki N."/>
            <person name="Uematsu K."/>
            <person name="Yoshioka H."/>
            <person name="Kamagata Y."/>
            <person name="Tamaki H."/>
        </authorList>
    </citation>
    <scope>NUCLEOTIDE SEQUENCE [LARGE SCALE GENOMIC DNA]</scope>
    <source>
        <strain evidence="3 4">RT761</strain>
    </source>
</reference>
<dbReference type="SUPFAM" id="SSF52540">
    <property type="entry name" value="P-loop containing nucleoside triphosphate hydrolases"/>
    <property type="match status" value="1"/>
</dbReference>
<dbReference type="RefSeq" id="WP_218113008.1">
    <property type="nucleotide sequence ID" value="NZ_CP065383.1"/>
</dbReference>
<dbReference type="Pfam" id="PF13481">
    <property type="entry name" value="AAA_25"/>
    <property type="match status" value="1"/>
</dbReference>
<proteinExistence type="predicted"/>
<organism evidence="3 4">
    <name type="scientific">Atribacter laminatus</name>
    <dbReference type="NCBI Taxonomy" id="2847778"/>
    <lineage>
        <taxon>Bacteria</taxon>
        <taxon>Pseudomonadati</taxon>
        <taxon>Atribacterota</taxon>
        <taxon>Atribacteria</taxon>
        <taxon>Atribacterales</taxon>
        <taxon>Atribacteraceae</taxon>
        <taxon>Atribacter</taxon>
    </lineage>
</organism>
<evidence type="ECO:0000256" key="1">
    <source>
        <dbReference type="SAM" id="MobiDB-lite"/>
    </source>
</evidence>
<feature type="domain" description="DNA primase/polymerase bifunctional N-terminal" evidence="2">
    <location>
        <begin position="4"/>
        <end position="168"/>
    </location>
</feature>
<dbReference type="InterPro" id="IPR027417">
    <property type="entry name" value="P-loop_NTPase"/>
</dbReference>
<dbReference type="KEGG" id="alam:RT761_01043"/>
<dbReference type="InterPro" id="IPR015330">
    <property type="entry name" value="DNA_primase/pol_bifunc_N"/>
</dbReference>
<dbReference type="Pfam" id="PF09250">
    <property type="entry name" value="Prim-Pol"/>
    <property type="match status" value="1"/>
</dbReference>
<gene>
    <name evidence="3" type="ORF">RT761_01043</name>
</gene>
<feature type="compositionally biased region" description="Basic and acidic residues" evidence="1">
    <location>
        <begin position="683"/>
        <end position="701"/>
    </location>
</feature>
<name>A0A7T1F2J6_ATRLM</name>
<accession>A0A7T1F2J6</accession>
<sequence length="777" mass="88672">MNHLINYISRGWEIIPIPPRSKKAILDNWQNLRISESDIPEHFHNNSNVGVLLGSPSQGLVDVDLDTKAAVKIAKFFLPDTLAFGHGEGIKKVSHKLYTCPGVETKQFPIRKELVPIDEREDDKESVMIVELRSTGRQTVFPPSIHPNGEEYKWVNNLEPVTLAPDDLKRRVSMLAAAVLFSWHWPSQGTRQEASMALAGTLLKHGFTIEETRTFLEAVCTAAQDEEVGMRLAQVKNTSQKSDKEPITGIPKLKELMNPEAIDKALEWLGIGKEKETFTFNPLEFFRKPSPNEKDEITWTIPGLIPRGYLTWLVGYPKTGKSWLSLKIACDVSLGGPVLDGVSDLEHPLRILYVLADTSKTQPMSRLRKTRWNYNPDNILFLYQNELAKDGLDVDLATEKGRARLEKFIQSSKAQLVFLDSLSSLTLSDLIKEENAKPIALYLNQLAEKYQIALVTLYHSRKPRKEQEGLTMSQHDISGSGVLMRFAGSSIGVELKVNEKTGEKKHLVHYLAGWVKEFPQFSFTLEDEYDDYDQEFTTMTIDKNPDGKNYKEALWQTILNNFQGVEFTRADIENLLPFSTNERYLRRMLSSLKKEKKLKVRGKNKSTIYSVWNRNISDPSMVGGNLLPDTNINSLVEQNISGSTMVRYPGFRSDKINISDHSPNLSDHTRSDIIRSTMPVSDLSDHISPHHRERTDKKQHLILDNNPEDEDLPPNFEQEEKPDIEPFNFKHNENELVLDDIEPFNFEQEEEPKVPERPLKSEYVKCCDGITRKEFTI</sequence>
<dbReference type="SMART" id="SM00943">
    <property type="entry name" value="Prim-Pol"/>
    <property type="match status" value="1"/>
</dbReference>
<feature type="region of interest" description="Disordered" evidence="1">
    <location>
        <begin position="681"/>
        <end position="713"/>
    </location>
</feature>
<dbReference type="Gene3D" id="3.40.50.300">
    <property type="entry name" value="P-loop containing nucleotide triphosphate hydrolases"/>
    <property type="match status" value="1"/>
</dbReference>
<evidence type="ECO:0000259" key="2">
    <source>
        <dbReference type="SMART" id="SM00943"/>
    </source>
</evidence>
<evidence type="ECO:0000313" key="3">
    <source>
        <dbReference type="EMBL" id="QPM67830.1"/>
    </source>
</evidence>
<dbReference type="AlphaFoldDB" id="A0A7T1F2J6"/>
<protein>
    <recommendedName>
        <fullName evidence="2">DNA primase/polymerase bifunctional N-terminal domain-containing protein</fullName>
    </recommendedName>
</protein>
<keyword evidence="4" id="KW-1185">Reference proteome</keyword>